<keyword evidence="5 6" id="KW-0449">Lipoprotein</keyword>
<evidence type="ECO:0000256" key="8">
    <source>
        <dbReference type="SAM" id="MobiDB-lite"/>
    </source>
</evidence>
<feature type="region of interest" description="Disordered" evidence="8">
    <location>
        <begin position="22"/>
        <end position="52"/>
    </location>
</feature>
<feature type="chain" id="PRO_5040849894" description="Lipoprotein" evidence="9">
    <location>
        <begin position="25"/>
        <end position="296"/>
    </location>
</feature>
<protein>
    <recommendedName>
        <fullName evidence="6">Lipoprotein</fullName>
    </recommendedName>
</protein>
<evidence type="ECO:0000256" key="1">
    <source>
        <dbReference type="ARBA" id="ARBA00004635"/>
    </source>
</evidence>
<feature type="signal peptide" evidence="9">
    <location>
        <begin position="1"/>
        <end position="24"/>
    </location>
</feature>
<feature type="lipid moiety-binding region" description="S-diacylglycerol cysteine" evidence="7">
    <location>
        <position position="20"/>
    </location>
</feature>
<comment type="subcellular location">
    <subcellularLocation>
        <location evidence="1">Membrane</location>
        <topology evidence="1">Lipid-anchor</topology>
    </subcellularLocation>
</comment>
<evidence type="ECO:0000256" key="4">
    <source>
        <dbReference type="ARBA" id="ARBA00023139"/>
    </source>
</evidence>
<name>A0A9X8UKA6_9FIRM</name>
<evidence type="ECO:0000256" key="2">
    <source>
        <dbReference type="ARBA" id="ARBA00022729"/>
    </source>
</evidence>
<evidence type="ECO:0000256" key="7">
    <source>
        <dbReference type="PIRSR" id="PIRSR002854-1"/>
    </source>
</evidence>
<comment type="caution">
    <text evidence="10">The sequence shown here is derived from an EMBL/GenBank/DDBJ whole genome shotgun (WGS) entry which is preliminary data.</text>
</comment>
<dbReference type="Gene3D" id="3.40.190.10">
    <property type="entry name" value="Periplasmic binding protein-like II"/>
    <property type="match status" value="2"/>
</dbReference>
<sequence>MKKLLSILLAGSLALSLAACSSGAGESSSSEAPASSEQSASSEAAPSEETGSEALTAIRVGASPTPHAEILREADKELQKQGYKLDIVEFTDYVQPNLALDSGDLDANFFQHGPYLDNFNTENNTKLVSVGTVHYEPLGVYAGKTKSLEELPDGAAIAVPNDTTNEARALLLLQDQGLLTLREGVGITATKADIESNPKNLKITEIAAEQLARSLQDVDLAVINGNYAILGGLKVADALAQEEKDSLAAETYANVLAVREGDEGREDIKALFEALKSEPVKAFIAEKYEGSVVAVD</sequence>
<dbReference type="RefSeq" id="WP_132084500.1">
    <property type="nucleotide sequence ID" value="NZ_SLUK01000005.1"/>
</dbReference>
<comment type="similarity">
    <text evidence="6">Belongs to the nlpA lipoprotein family.</text>
</comment>
<dbReference type="PANTHER" id="PTHR30429">
    <property type="entry name" value="D-METHIONINE-BINDING LIPOPROTEIN METQ"/>
    <property type="match status" value="1"/>
</dbReference>
<evidence type="ECO:0000256" key="6">
    <source>
        <dbReference type="PIRNR" id="PIRNR002854"/>
    </source>
</evidence>
<dbReference type="PIRSF" id="PIRSF002854">
    <property type="entry name" value="MetQ"/>
    <property type="match status" value="1"/>
</dbReference>
<keyword evidence="4" id="KW-0564">Palmitate</keyword>
<dbReference type="InterPro" id="IPR004872">
    <property type="entry name" value="Lipoprotein_NlpA"/>
</dbReference>
<evidence type="ECO:0000256" key="9">
    <source>
        <dbReference type="SAM" id="SignalP"/>
    </source>
</evidence>
<evidence type="ECO:0000313" key="10">
    <source>
        <dbReference type="EMBL" id="TCL43521.1"/>
    </source>
</evidence>
<gene>
    <name evidence="10" type="ORF">EDD78_105153</name>
</gene>
<keyword evidence="3" id="KW-0472">Membrane</keyword>
<evidence type="ECO:0000256" key="3">
    <source>
        <dbReference type="ARBA" id="ARBA00023136"/>
    </source>
</evidence>
<evidence type="ECO:0000313" key="11">
    <source>
        <dbReference type="Proteomes" id="UP000294682"/>
    </source>
</evidence>
<dbReference type="Pfam" id="PF03180">
    <property type="entry name" value="Lipoprotein_9"/>
    <property type="match status" value="1"/>
</dbReference>
<keyword evidence="2 9" id="KW-0732">Signal</keyword>
<accession>A0A9X8UKA6</accession>
<organism evidence="10 11">
    <name type="scientific">Harryflintia acetispora</name>
    <dbReference type="NCBI Taxonomy" id="1849041"/>
    <lineage>
        <taxon>Bacteria</taxon>
        <taxon>Bacillati</taxon>
        <taxon>Bacillota</taxon>
        <taxon>Clostridia</taxon>
        <taxon>Eubacteriales</taxon>
        <taxon>Oscillospiraceae</taxon>
        <taxon>Harryflintia</taxon>
    </lineage>
</organism>
<keyword evidence="11" id="KW-1185">Reference proteome</keyword>
<reference evidence="10 11" key="1">
    <citation type="submission" date="2019-03" db="EMBL/GenBank/DDBJ databases">
        <title>Genomic Encyclopedia of Type Strains, Phase IV (KMG-IV): sequencing the most valuable type-strain genomes for metagenomic binning, comparative biology and taxonomic classification.</title>
        <authorList>
            <person name="Goeker M."/>
        </authorList>
    </citation>
    <scope>NUCLEOTIDE SEQUENCE [LARGE SCALE GENOMIC DNA]</scope>
    <source>
        <strain evidence="10 11">DSM 100433</strain>
    </source>
</reference>
<dbReference type="AlphaFoldDB" id="A0A9X8UKA6"/>
<dbReference type="PANTHER" id="PTHR30429:SF0">
    <property type="entry name" value="METHIONINE-BINDING LIPOPROTEIN METQ"/>
    <property type="match status" value="1"/>
</dbReference>
<dbReference type="Proteomes" id="UP000294682">
    <property type="component" value="Unassembled WGS sequence"/>
</dbReference>
<dbReference type="PROSITE" id="PS51257">
    <property type="entry name" value="PROKAR_LIPOPROTEIN"/>
    <property type="match status" value="1"/>
</dbReference>
<dbReference type="GO" id="GO:0016020">
    <property type="term" value="C:membrane"/>
    <property type="evidence" value="ECO:0007669"/>
    <property type="project" value="UniProtKB-SubCell"/>
</dbReference>
<evidence type="ECO:0000256" key="5">
    <source>
        <dbReference type="ARBA" id="ARBA00023288"/>
    </source>
</evidence>
<dbReference type="CDD" id="cd13597">
    <property type="entry name" value="PBP2_lipoprotein_Tp32"/>
    <property type="match status" value="1"/>
</dbReference>
<dbReference type="EMBL" id="SLUK01000005">
    <property type="protein sequence ID" value="TCL43521.1"/>
    <property type="molecule type" value="Genomic_DNA"/>
</dbReference>
<dbReference type="SUPFAM" id="SSF53850">
    <property type="entry name" value="Periplasmic binding protein-like II"/>
    <property type="match status" value="1"/>
</dbReference>
<proteinExistence type="inferred from homology"/>